<sequence>MSPDTPHDVTGADAPSCLERLRTARPGLTGARARVADTVLADPWKVRGVAIQVLAQAAGVSENAVSRFTHALSYSGYREFAQALSLDLGKTLGFYHSHPVELTLEAPTGIGGAVDLIQRVMALEVECMQDTLANLSEPALRHLVDRLATAPSVLLIGTGTAAPLCQMLCYRLASVGIAVTWTADPMMMLAQVARLRPGDLVLGISYSGRSRDSVQALQYASDHNIETAGLTANPQSPLSEVVETSLTIFSSAVSRGAAQFSARVAGLALLEAIATAVSETRGGPTFAALDELGGSQERLNDLPTDWRNPS</sequence>
<dbReference type="SUPFAM" id="SSF46689">
    <property type="entry name" value="Homeodomain-like"/>
    <property type="match status" value="1"/>
</dbReference>
<feature type="domain" description="HTH rpiR-type" evidence="4">
    <location>
        <begin position="15"/>
        <end position="91"/>
    </location>
</feature>
<protein>
    <submittedName>
        <fullName evidence="6">MurR/RpiR family transcriptional regulator</fullName>
    </submittedName>
</protein>
<dbReference type="Pfam" id="PF01380">
    <property type="entry name" value="SIS"/>
    <property type="match status" value="1"/>
</dbReference>
<dbReference type="InterPro" id="IPR047640">
    <property type="entry name" value="RpiR-like"/>
</dbReference>
<proteinExistence type="predicted"/>
<reference evidence="6 7" key="1">
    <citation type="submission" date="2019-03" db="EMBL/GenBank/DDBJ databases">
        <title>Draft genome sequences of novel Actinobacteria.</title>
        <authorList>
            <person name="Sahin N."/>
            <person name="Ay H."/>
            <person name="Saygin H."/>
        </authorList>
    </citation>
    <scope>NUCLEOTIDE SEQUENCE [LARGE SCALE GENOMIC DNA]</scope>
    <source>
        <strain evidence="6 7">5K138</strain>
    </source>
</reference>
<dbReference type="PANTHER" id="PTHR30514:SF1">
    <property type="entry name" value="HTH-TYPE TRANSCRIPTIONAL REGULATOR HEXR-RELATED"/>
    <property type="match status" value="1"/>
</dbReference>
<comment type="caution">
    <text evidence="6">The sequence shown here is derived from an EMBL/GenBank/DDBJ whole genome shotgun (WGS) entry which is preliminary data.</text>
</comment>
<gene>
    <name evidence="6" type="ORF">E1269_14555</name>
</gene>
<dbReference type="InterPro" id="IPR001347">
    <property type="entry name" value="SIS_dom"/>
</dbReference>
<feature type="domain" description="SIS" evidence="5">
    <location>
        <begin position="143"/>
        <end position="283"/>
    </location>
</feature>
<dbReference type="GO" id="GO:1901135">
    <property type="term" value="P:carbohydrate derivative metabolic process"/>
    <property type="evidence" value="ECO:0007669"/>
    <property type="project" value="InterPro"/>
</dbReference>
<dbReference type="GO" id="GO:0097367">
    <property type="term" value="F:carbohydrate derivative binding"/>
    <property type="evidence" value="ECO:0007669"/>
    <property type="project" value="InterPro"/>
</dbReference>
<keyword evidence="3" id="KW-0804">Transcription</keyword>
<dbReference type="Pfam" id="PF01418">
    <property type="entry name" value="HTH_6"/>
    <property type="match status" value="1"/>
</dbReference>
<dbReference type="EMBL" id="SMKZ01000019">
    <property type="protein sequence ID" value="TDE09245.1"/>
    <property type="molecule type" value="Genomic_DNA"/>
</dbReference>
<accession>A0A4R5DF39</accession>
<evidence type="ECO:0000313" key="7">
    <source>
        <dbReference type="Proteomes" id="UP000294739"/>
    </source>
</evidence>
<dbReference type="PROSITE" id="PS51464">
    <property type="entry name" value="SIS"/>
    <property type="match status" value="1"/>
</dbReference>
<keyword evidence="2" id="KW-0238">DNA-binding</keyword>
<evidence type="ECO:0000313" key="6">
    <source>
        <dbReference type="EMBL" id="TDE09245.1"/>
    </source>
</evidence>
<keyword evidence="7" id="KW-1185">Reference proteome</keyword>
<dbReference type="RefSeq" id="WP_131895695.1">
    <property type="nucleotide sequence ID" value="NZ_SMKZ01000019.1"/>
</dbReference>
<dbReference type="Proteomes" id="UP000294739">
    <property type="component" value="Unassembled WGS sequence"/>
</dbReference>
<evidence type="ECO:0000256" key="3">
    <source>
        <dbReference type="ARBA" id="ARBA00023163"/>
    </source>
</evidence>
<dbReference type="GO" id="GO:0003677">
    <property type="term" value="F:DNA binding"/>
    <property type="evidence" value="ECO:0007669"/>
    <property type="project" value="UniProtKB-KW"/>
</dbReference>
<dbReference type="PROSITE" id="PS51071">
    <property type="entry name" value="HTH_RPIR"/>
    <property type="match status" value="1"/>
</dbReference>
<name>A0A4R5DF39_9ACTN</name>
<dbReference type="SUPFAM" id="SSF53697">
    <property type="entry name" value="SIS domain"/>
    <property type="match status" value="1"/>
</dbReference>
<organism evidence="6 7">
    <name type="scientific">Jiangella asiatica</name>
    <dbReference type="NCBI Taxonomy" id="2530372"/>
    <lineage>
        <taxon>Bacteria</taxon>
        <taxon>Bacillati</taxon>
        <taxon>Actinomycetota</taxon>
        <taxon>Actinomycetes</taxon>
        <taxon>Jiangellales</taxon>
        <taxon>Jiangellaceae</taxon>
        <taxon>Jiangella</taxon>
    </lineage>
</organism>
<dbReference type="InterPro" id="IPR036388">
    <property type="entry name" value="WH-like_DNA-bd_sf"/>
</dbReference>
<dbReference type="OrthoDB" id="370421at2"/>
<dbReference type="CDD" id="cd05013">
    <property type="entry name" value="SIS_RpiR"/>
    <property type="match status" value="1"/>
</dbReference>
<dbReference type="InParanoid" id="A0A4R5DF39"/>
<keyword evidence="1" id="KW-0805">Transcription regulation</keyword>
<evidence type="ECO:0000256" key="2">
    <source>
        <dbReference type="ARBA" id="ARBA00023125"/>
    </source>
</evidence>
<evidence type="ECO:0000256" key="1">
    <source>
        <dbReference type="ARBA" id="ARBA00023015"/>
    </source>
</evidence>
<dbReference type="AlphaFoldDB" id="A0A4R5DF39"/>
<evidence type="ECO:0000259" key="4">
    <source>
        <dbReference type="PROSITE" id="PS51071"/>
    </source>
</evidence>
<dbReference type="Gene3D" id="3.40.50.10490">
    <property type="entry name" value="Glucose-6-phosphate isomerase like protein, domain 1"/>
    <property type="match status" value="1"/>
</dbReference>
<dbReference type="GO" id="GO:0003700">
    <property type="term" value="F:DNA-binding transcription factor activity"/>
    <property type="evidence" value="ECO:0007669"/>
    <property type="project" value="InterPro"/>
</dbReference>
<dbReference type="InterPro" id="IPR035472">
    <property type="entry name" value="RpiR-like_SIS"/>
</dbReference>
<evidence type="ECO:0000259" key="5">
    <source>
        <dbReference type="PROSITE" id="PS51464"/>
    </source>
</evidence>
<dbReference type="PANTHER" id="PTHR30514">
    <property type="entry name" value="GLUCOKINASE"/>
    <property type="match status" value="1"/>
</dbReference>
<dbReference type="InterPro" id="IPR046348">
    <property type="entry name" value="SIS_dom_sf"/>
</dbReference>
<dbReference type="InterPro" id="IPR009057">
    <property type="entry name" value="Homeodomain-like_sf"/>
</dbReference>
<dbReference type="Gene3D" id="1.10.10.10">
    <property type="entry name" value="Winged helix-like DNA-binding domain superfamily/Winged helix DNA-binding domain"/>
    <property type="match status" value="1"/>
</dbReference>
<dbReference type="InterPro" id="IPR000281">
    <property type="entry name" value="HTH_RpiR"/>
</dbReference>